<dbReference type="Pfam" id="PF13559">
    <property type="entry name" value="DUF4129"/>
    <property type="match status" value="1"/>
</dbReference>
<dbReference type="PANTHER" id="PTHR42736:SF1">
    <property type="entry name" value="PROTEIN-GLUTAMINE GAMMA-GLUTAMYLTRANSFERASE"/>
    <property type="match status" value="1"/>
</dbReference>
<feature type="domain" description="Transglutaminase-like" evidence="3">
    <location>
        <begin position="473"/>
        <end position="547"/>
    </location>
</feature>
<feature type="transmembrane region" description="Helical" evidence="2">
    <location>
        <begin position="196"/>
        <end position="217"/>
    </location>
</feature>
<feature type="transmembrane region" description="Helical" evidence="2">
    <location>
        <begin position="7"/>
        <end position="25"/>
    </location>
</feature>
<evidence type="ECO:0000256" key="1">
    <source>
        <dbReference type="SAM" id="MobiDB-lite"/>
    </source>
</evidence>
<feature type="transmembrane region" description="Helical" evidence="2">
    <location>
        <begin position="616"/>
        <end position="635"/>
    </location>
</feature>
<dbReference type="RefSeq" id="WP_161919482.1">
    <property type="nucleotide sequence ID" value="NZ_JAACYS010000006.1"/>
</dbReference>
<keyword evidence="2" id="KW-0812">Transmembrane</keyword>
<evidence type="ECO:0000259" key="3">
    <source>
        <dbReference type="SMART" id="SM00460"/>
    </source>
</evidence>
<feature type="transmembrane region" description="Helical" evidence="2">
    <location>
        <begin position="140"/>
        <end position="159"/>
    </location>
</feature>
<name>A0ABW9ZZY5_9BACI</name>
<feature type="transmembrane region" description="Helical" evidence="2">
    <location>
        <begin position="165"/>
        <end position="184"/>
    </location>
</feature>
<dbReference type="Pfam" id="PF11992">
    <property type="entry name" value="TgpA_N"/>
    <property type="match status" value="1"/>
</dbReference>
<evidence type="ECO:0000313" key="4">
    <source>
        <dbReference type="EMBL" id="NCU16646.1"/>
    </source>
</evidence>
<dbReference type="Pfam" id="PF01841">
    <property type="entry name" value="Transglut_core"/>
    <property type="match status" value="1"/>
</dbReference>
<feature type="transmembrane region" description="Helical" evidence="2">
    <location>
        <begin position="112"/>
        <end position="133"/>
    </location>
</feature>
<dbReference type="InterPro" id="IPR025403">
    <property type="entry name" value="TgpA-like_C"/>
</dbReference>
<dbReference type="SUPFAM" id="SSF54001">
    <property type="entry name" value="Cysteine proteinases"/>
    <property type="match status" value="1"/>
</dbReference>
<dbReference type="InterPro" id="IPR002931">
    <property type="entry name" value="Transglutaminase-like"/>
</dbReference>
<dbReference type="Proteomes" id="UP000743899">
    <property type="component" value="Unassembled WGS sequence"/>
</dbReference>
<reference evidence="4 5" key="1">
    <citation type="submission" date="2020-01" db="EMBL/GenBank/DDBJ databases">
        <title>A novel Bacillus sp. from Pasinler.</title>
        <authorList>
            <person name="Adiguzel A."/>
            <person name="Ay H."/>
            <person name="Baltaci M.O."/>
        </authorList>
    </citation>
    <scope>NUCLEOTIDE SEQUENCE [LARGE SCALE GENOMIC DNA]</scope>
    <source>
        <strain evidence="4 5">P1</strain>
    </source>
</reference>
<sequence length="738" mass="86751">MTIKPKSLEVFLIYMTGFLLLWEWLRPLEVIVQIQNLQVFVVFLAIGFLLYFFQLRWIFKAIILSVYMVLTINHIFFNEPFITIIFPVRFLAEIANNIGHVFAGDWLAITDAFRTLLLFILLWLLIYLLNYWLVIRKTIFFFLVLTIVYLAVVDTFFPYEANWAIVRTMIIGLLAVGLLFVYKLIEQEKILFLQQFKNWVIPLIAIVLFSITIGVMIPKAGPVWPDPVPFIQSMADHHPSSEGEGTGNMRRIGYDEDDSRLGGPFEADNTPVFRIESSHAQYWRVETKDMYTGKGWESSNLHERVEIVDEMEIPMYTVEPSFEEKDEAAKIEFQSKKDHIVYPYGVKQLTFDTEDTFDYSPGNEKIYTGSLQNANSYEVQYNRPAYEVYTLRSVENYTQLINNNLEFYERYTQLPENLPGRIRDLAVELTESKTNIYEKAKAIESYLSSYRFTYDTKNVEYPGKDQDYVDQFLFETMIGYCDNFSTSMVVLLRTLGIPSRWAKGYTKGTMVGHDENTSYFELTNNDAHSWVEVYFPNIGWVPFEPTKGFNNPTEFYYDLQSDQHENSRTAEDVQPPPEEEKEQLEKEEKKEKESEQNKTEQQSTFSWGSFWDDTKWWWFGSGVFSLITMLILILTKNRWLPYMTIFRFRNMEDGESFANAYLQLIKSLERSGLKIEDGATLRQYAKYVDGQLGNEKMSELTNYYERFLYRNGPEQVSWESLKEIWESLMKQVAKKKQT</sequence>
<dbReference type="Gene3D" id="3.10.620.30">
    <property type="match status" value="1"/>
</dbReference>
<organism evidence="4 5">
    <name type="scientific">Pallidibacillus pasinlerensis</name>
    <dbReference type="NCBI Taxonomy" id="2703818"/>
    <lineage>
        <taxon>Bacteria</taxon>
        <taxon>Bacillati</taxon>
        <taxon>Bacillota</taxon>
        <taxon>Bacilli</taxon>
        <taxon>Bacillales</taxon>
        <taxon>Bacillaceae</taxon>
        <taxon>Pallidibacillus</taxon>
    </lineage>
</organism>
<dbReference type="PANTHER" id="PTHR42736">
    <property type="entry name" value="PROTEIN-GLUTAMINE GAMMA-GLUTAMYLTRANSFERASE"/>
    <property type="match status" value="1"/>
</dbReference>
<comment type="caution">
    <text evidence="4">The sequence shown here is derived from an EMBL/GenBank/DDBJ whole genome shotgun (WGS) entry which is preliminary data.</text>
</comment>
<dbReference type="InterPro" id="IPR021878">
    <property type="entry name" value="TgpA_N"/>
</dbReference>
<feature type="transmembrane region" description="Helical" evidence="2">
    <location>
        <begin position="37"/>
        <end position="59"/>
    </location>
</feature>
<proteinExistence type="predicted"/>
<feature type="transmembrane region" description="Helical" evidence="2">
    <location>
        <begin position="66"/>
        <end position="92"/>
    </location>
</feature>
<evidence type="ECO:0000313" key="5">
    <source>
        <dbReference type="Proteomes" id="UP000743899"/>
    </source>
</evidence>
<protein>
    <submittedName>
        <fullName evidence="4">Transglutaminase domain-containing protein</fullName>
    </submittedName>
</protein>
<feature type="compositionally biased region" description="Basic and acidic residues" evidence="1">
    <location>
        <begin position="583"/>
        <end position="598"/>
    </location>
</feature>
<evidence type="ECO:0000256" key="2">
    <source>
        <dbReference type="SAM" id="Phobius"/>
    </source>
</evidence>
<accession>A0ABW9ZZY5</accession>
<gene>
    <name evidence="4" type="ORF">GW534_02505</name>
</gene>
<dbReference type="EMBL" id="JAACYS010000006">
    <property type="protein sequence ID" value="NCU16646.1"/>
    <property type="molecule type" value="Genomic_DNA"/>
</dbReference>
<feature type="region of interest" description="Disordered" evidence="1">
    <location>
        <begin position="566"/>
        <end position="601"/>
    </location>
</feature>
<keyword evidence="2" id="KW-0472">Membrane</keyword>
<dbReference type="SMART" id="SM00460">
    <property type="entry name" value="TGc"/>
    <property type="match status" value="1"/>
</dbReference>
<keyword evidence="5" id="KW-1185">Reference proteome</keyword>
<dbReference type="InterPro" id="IPR052901">
    <property type="entry name" value="Bact_TGase-like"/>
</dbReference>
<dbReference type="InterPro" id="IPR038765">
    <property type="entry name" value="Papain-like_cys_pep_sf"/>
</dbReference>
<keyword evidence="2" id="KW-1133">Transmembrane helix</keyword>